<comment type="caution">
    <text evidence="6">The sequence shown here is derived from an EMBL/GenBank/DDBJ whole genome shotgun (WGS) entry which is preliminary data.</text>
</comment>
<dbReference type="AlphaFoldDB" id="A0A1G4B6B9"/>
<dbReference type="InterPro" id="IPR045063">
    <property type="entry name" value="Dynamin_N"/>
</dbReference>
<dbReference type="PROSITE" id="PS51388">
    <property type="entry name" value="GED"/>
    <property type="match status" value="1"/>
</dbReference>
<feature type="domain" description="Dynamin-type G" evidence="5">
    <location>
        <begin position="37"/>
        <end position="318"/>
    </location>
</feature>
<gene>
    <name evidence="6" type="ORF">CORC01_07729</name>
</gene>
<feature type="compositionally biased region" description="Polar residues" evidence="3">
    <location>
        <begin position="717"/>
        <end position="734"/>
    </location>
</feature>
<dbReference type="GO" id="GO:0048312">
    <property type="term" value="P:intracellular distribution of mitochondria"/>
    <property type="evidence" value="ECO:0007669"/>
    <property type="project" value="TreeGrafter"/>
</dbReference>
<dbReference type="InterPro" id="IPR030381">
    <property type="entry name" value="G_DYNAMIN_dom"/>
</dbReference>
<keyword evidence="1" id="KW-0547">Nucleotide-binding</keyword>
<dbReference type="InterPro" id="IPR020850">
    <property type="entry name" value="GED_dom"/>
</dbReference>
<dbReference type="SMART" id="SM00053">
    <property type="entry name" value="DYNc"/>
    <property type="match status" value="1"/>
</dbReference>
<feature type="compositionally biased region" description="Low complexity" evidence="3">
    <location>
        <begin position="855"/>
        <end position="897"/>
    </location>
</feature>
<evidence type="ECO:0000256" key="3">
    <source>
        <dbReference type="SAM" id="MobiDB-lite"/>
    </source>
</evidence>
<dbReference type="GO" id="GO:0005525">
    <property type="term" value="F:GTP binding"/>
    <property type="evidence" value="ECO:0007669"/>
    <property type="project" value="InterPro"/>
</dbReference>
<dbReference type="GO" id="GO:0006897">
    <property type="term" value="P:endocytosis"/>
    <property type="evidence" value="ECO:0007669"/>
    <property type="project" value="TreeGrafter"/>
</dbReference>
<evidence type="ECO:0000259" key="5">
    <source>
        <dbReference type="PROSITE" id="PS51718"/>
    </source>
</evidence>
<accession>A0A1G4B6B9</accession>
<evidence type="ECO:0000256" key="2">
    <source>
        <dbReference type="ARBA" id="ARBA00023134"/>
    </source>
</evidence>
<dbReference type="GO" id="GO:0005739">
    <property type="term" value="C:mitochondrion"/>
    <property type="evidence" value="ECO:0007669"/>
    <property type="project" value="TreeGrafter"/>
</dbReference>
<dbReference type="GO" id="GO:0016020">
    <property type="term" value="C:membrane"/>
    <property type="evidence" value="ECO:0007669"/>
    <property type="project" value="TreeGrafter"/>
</dbReference>
<evidence type="ECO:0000313" key="6">
    <source>
        <dbReference type="EMBL" id="OHE96944.1"/>
    </source>
</evidence>
<feature type="compositionally biased region" description="Low complexity" evidence="3">
    <location>
        <begin position="758"/>
        <end position="776"/>
    </location>
</feature>
<feature type="region of interest" description="Disordered" evidence="3">
    <location>
        <begin position="697"/>
        <end position="736"/>
    </location>
</feature>
<dbReference type="GO" id="GO:0016559">
    <property type="term" value="P:peroxisome fission"/>
    <property type="evidence" value="ECO:0007669"/>
    <property type="project" value="TreeGrafter"/>
</dbReference>
<evidence type="ECO:0000256" key="1">
    <source>
        <dbReference type="ARBA" id="ARBA00022741"/>
    </source>
</evidence>
<feature type="compositionally biased region" description="Low complexity" evidence="3">
    <location>
        <begin position="834"/>
        <end position="848"/>
    </location>
</feature>
<dbReference type="RefSeq" id="XP_022474100.1">
    <property type="nucleotide sequence ID" value="XM_022619364.1"/>
</dbReference>
<dbReference type="InterPro" id="IPR001401">
    <property type="entry name" value="Dynamin_GTPase"/>
</dbReference>
<dbReference type="InterPro" id="IPR000375">
    <property type="entry name" value="Dynamin_stalk"/>
</dbReference>
<dbReference type="InterPro" id="IPR022812">
    <property type="entry name" value="Dynamin"/>
</dbReference>
<dbReference type="STRING" id="1209926.A0A1G4B6B9"/>
<feature type="compositionally biased region" description="Low complexity" evidence="3">
    <location>
        <begin position="905"/>
        <end position="928"/>
    </location>
</feature>
<proteinExistence type="predicted"/>
<dbReference type="GeneID" id="34560874"/>
<dbReference type="GO" id="GO:0000266">
    <property type="term" value="P:mitochondrial fission"/>
    <property type="evidence" value="ECO:0007669"/>
    <property type="project" value="TreeGrafter"/>
</dbReference>
<dbReference type="OrthoDB" id="415706at2759"/>
<dbReference type="SUPFAM" id="SSF52540">
    <property type="entry name" value="P-loop containing nucleoside triphosphate hydrolases"/>
    <property type="match status" value="1"/>
</dbReference>
<feature type="compositionally biased region" description="Low complexity" evidence="3">
    <location>
        <begin position="807"/>
        <end position="823"/>
    </location>
</feature>
<dbReference type="InterPro" id="IPR027417">
    <property type="entry name" value="P-loop_NTPase"/>
</dbReference>
<feature type="region of interest" description="Disordered" evidence="3">
    <location>
        <begin position="750"/>
        <end position="928"/>
    </location>
</feature>
<dbReference type="PANTHER" id="PTHR11566:SF149">
    <property type="entry name" value="GTPASE, PUTATIVE (AFU_ORTHOLOGUE AFUA_6G11890)-RELATED"/>
    <property type="match status" value="1"/>
</dbReference>
<dbReference type="PRINTS" id="PR00195">
    <property type="entry name" value="DYNAMIN"/>
</dbReference>
<dbReference type="Pfam" id="PF01031">
    <property type="entry name" value="Dynamin_M"/>
    <property type="match status" value="1"/>
</dbReference>
<name>A0A1G4B6B9_9PEZI</name>
<sequence>MALSTVDSSALGELNSSEAKTLFDTTDKLSLLGIGRIVNLPQIIVVGDQSSGKSSVLEAISHVHFPVQEGLCTRFATELILRPGSRRFVTATVQFADGAKPVRKLQVADFNQEDIDHIVSTAKIHMGLHDAGRDFSKDVLRLEIEGPDMYPLTLVDLPGIFHSATANQSPEGIAIVMDLVGSYMKKKNSIILAVVSASNQLANQAVMREAMKHDPTKERTLGVLTKPDLLHPGSSSENEYLQLVTGHEVVHKLGLGWHVLRNQADHEKGAGTGTRDEVEEQFFNSGAWASVPAVNRGVVAFRKKLSQILLSHMKQSLPKVIDDIHDKLKEREGELSRLGRPRSTPADMRAYLVDIAGSFQRLVCDGIEGHYNHPFFGGYDGTHRKIRAQLRNFNRAVRQVLLAHGSAQSIIQLGGVVPQPHDVPQYLKAFISAHQYDFPDPEIITRTALAAQLERQAAANQGTEFPGYANMDLVIQLFQKQANPWGSIAEQHLANVTLAVKGFVDEVFEYTIGPINTNTTTEAVLTTFADGFFDEKEGTLAAKLQEILRPFKEGYAMPLDDEIQEAIERRSTAERKASQQHGLVLTAPLLFPPPIVEPQSSKEFGIDRIIDTMQAFYDISLRTFTDNLINLAIETCLIRDLPNILTPRDVSSMSDARLAELAAESEEVRQYRVQLQEDITMLKKGLEQCRRYKPRAVIDSKADASPGATRPEAKSPKGNSSSTGKPATTTTNDPPVNLFAKVAGEKAGSVPISHASQAMSSTSPASAKTSAPESTAGSKTAKPKSIFDFTPFPDAGSKTTGSGGIFGSSPGSTSSPSAGSKTTGSGGLFGGTGSLASTSSPSAGSKTTGSGGIFGSSPGSTSSPSAGSKTTGSGGPFASSLASASLPSAGSKTTGSGSLFGGGVVSSASSAVPASSAAQSQGVFGFRP</sequence>
<dbReference type="Proteomes" id="UP000176998">
    <property type="component" value="Unassembled WGS sequence"/>
</dbReference>
<dbReference type="PROSITE" id="PS51718">
    <property type="entry name" value="G_DYNAMIN_2"/>
    <property type="match status" value="1"/>
</dbReference>
<dbReference type="CDD" id="cd08771">
    <property type="entry name" value="DLP_1"/>
    <property type="match status" value="1"/>
</dbReference>
<dbReference type="GO" id="GO:0008017">
    <property type="term" value="F:microtubule binding"/>
    <property type="evidence" value="ECO:0007669"/>
    <property type="project" value="TreeGrafter"/>
</dbReference>
<feature type="domain" description="GED" evidence="4">
    <location>
        <begin position="606"/>
        <end position="697"/>
    </location>
</feature>
<feature type="compositionally biased region" description="Gly residues" evidence="3">
    <location>
        <begin position="824"/>
        <end position="833"/>
    </location>
</feature>
<evidence type="ECO:0000313" key="7">
    <source>
        <dbReference type="Proteomes" id="UP000176998"/>
    </source>
</evidence>
<protein>
    <submittedName>
        <fullName evidence="6">Dynamin family protein</fullName>
    </submittedName>
</protein>
<keyword evidence="7" id="KW-1185">Reference proteome</keyword>
<dbReference type="Gene3D" id="3.40.50.300">
    <property type="entry name" value="P-loop containing nucleotide triphosphate hydrolases"/>
    <property type="match status" value="1"/>
</dbReference>
<dbReference type="PANTHER" id="PTHR11566">
    <property type="entry name" value="DYNAMIN"/>
    <property type="match status" value="1"/>
</dbReference>
<evidence type="ECO:0000259" key="4">
    <source>
        <dbReference type="PROSITE" id="PS51388"/>
    </source>
</evidence>
<dbReference type="EMBL" id="MJBS01000063">
    <property type="protein sequence ID" value="OHE96944.1"/>
    <property type="molecule type" value="Genomic_DNA"/>
</dbReference>
<dbReference type="Pfam" id="PF00350">
    <property type="entry name" value="Dynamin_N"/>
    <property type="match status" value="1"/>
</dbReference>
<organism evidence="6 7">
    <name type="scientific">Colletotrichum orchidophilum</name>
    <dbReference type="NCBI Taxonomy" id="1209926"/>
    <lineage>
        <taxon>Eukaryota</taxon>
        <taxon>Fungi</taxon>
        <taxon>Dikarya</taxon>
        <taxon>Ascomycota</taxon>
        <taxon>Pezizomycotina</taxon>
        <taxon>Sordariomycetes</taxon>
        <taxon>Hypocreomycetidae</taxon>
        <taxon>Glomerellales</taxon>
        <taxon>Glomerellaceae</taxon>
        <taxon>Colletotrichum</taxon>
    </lineage>
</organism>
<dbReference type="GO" id="GO:0005874">
    <property type="term" value="C:microtubule"/>
    <property type="evidence" value="ECO:0007669"/>
    <property type="project" value="TreeGrafter"/>
</dbReference>
<dbReference type="GO" id="GO:0003924">
    <property type="term" value="F:GTPase activity"/>
    <property type="evidence" value="ECO:0007669"/>
    <property type="project" value="InterPro"/>
</dbReference>
<reference evidence="6 7" key="1">
    <citation type="submission" date="2016-09" db="EMBL/GenBank/DDBJ databases">
        <authorList>
            <person name="Capua I."/>
            <person name="De Benedictis P."/>
            <person name="Joannis T."/>
            <person name="Lombin L.H."/>
            <person name="Cattoli G."/>
        </authorList>
    </citation>
    <scope>NUCLEOTIDE SEQUENCE [LARGE SCALE GENOMIC DNA]</scope>
    <source>
        <strain evidence="6 7">IMI 309357</strain>
    </source>
</reference>
<keyword evidence="2" id="KW-0342">GTP-binding</keyword>